<sequence>MLKKSLSTAVVLVILLLSFTLTACGGVGIASLQRYSDTKDGYEFLYPNGWIGVDVKGASPGVDVVFRDLIERDENLSVIISEIPSDKTLTDLGTATDVGYRFMKTVNEAAQGDRQAELITAEERDEDGQVYYTLEYRVLVGDNVERHDLASVTTNRGKLITFDLSTAEDRWDTVKNLFDTVASSFHVY</sequence>
<evidence type="ECO:0000313" key="3">
    <source>
        <dbReference type="Proteomes" id="UP000658720"/>
    </source>
</evidence>
<dbReference type="EMBL" id="JADEVV010000044">
    <property type="protein sequence ID" value="MBE9254954.1"/>
    <property type="molecule type" value="Genomic_DNA"/>
</dbReference>
<dbReference type="SUPFAM" id="SSF55724">
    <property type="entry name" value="Mog1p/PsbP-like"/>
    <property type="match status" value="1"/>
</dbReference>
<reference evidence="2 3" key="1">
    <citation type="submission" date="2020-10" db="EMBL/GenBank/DDBJ databases">
        <authorList>
            <person name="Castelo-Branco R."/>
            <person name="Eusebio N."/>
            <person name="Adriana R."/>
            <person name="Vieira A."/>
            <person name="Brugerolle De Fraissinette N."/>
            <person name="Rezende De Castro R."/>
            <person name="Schneider M.P."/>
            <person name="Vasconcelos V."/>
            <person name="Leao P.N."/>
        </authorList>
    </citation>
    <scope>NUCLEOTIDE SEQUENCE [LARGE SCALE GENOMIC DNA]</scope>
    <source>
        <strain evidence="2 3">LEGE 00031</strain>
    </source>
</reference>
<dbReference type="InterPro" id="IPR016123">
    <property type="entry name" value="Mog1/PsbP_a/b/a-sand"/>
</dbReference>
<accession>A0ABR9VUD5</accession>
<dbReference type="PANTHER" id="PTHR31407">
    <property type="match status" value="1"/>
</dbReference>
<dbReference type="PANTHER" id="PTHR31407:SF16">
    <property type="entry name" value="PSBP DOMAIN-CONTAINING PROTEIN 7, CHLOROPLASTIC"/>
    <property type="match status" value="1"/>
</dbReference>
<name>A0ABR9VUD5_9SYNC</name>
<dbReference type="Gene3D" id="3.40.1000.10">
    <property type="entry name" value="Mog1/PsbP, alpha/beta/alpha sandwich"/>
    <property type="match status" value="1"/>
</dbReference>
<proteinExistence type="predicted"/>
<keyword evidence="3" id="KW-1185">Reference proteome</keyword>
<dbReference type="NCBIfam" id="NF040946">
    <property type="entry name" value="PSII_PsbP"/>
    <property type="match status" value="1"/>
</dbReference>
<dbReference type="PROSITE" id="PS51257">
    <property type="entry name" value="PROKAR_LIPOPROTEIN"/>
    <property type="match status" value="1"/>
</dbReference>
<dbReference type="InterPro" id="IPR002683">
    <property type="entry name" value="PsbP_C"/>
</dbReference>
<organism evidence="2 3">
    <name type="scientific">Synechocystis salina LEGE 00031</name>
    <dbReference type="NCBI Taxonomy" id="1828736"/>
    <lineage>
        <taxon>Bacteria</taxon>
        <taxon>Bacillati</taxon>
        <taxon>Cyanobacteriota</taxon>
        <taxon>Cyanophyceae</taxon>
        <taxon>Synechococcales</taxon>
        <taxon>Merismopediaceae</taxon>
        <taxon>Synechocystis</taxon>
    </lineage>
</organism>
<gene>
    <name evidence="2" type="ORF">IQ217_14115</name>
</gene>
<dbReference type="Proteomes" id="UP000658720">
    <property type="component" value="Unassembled WGS sequence"/>
</dbReference>
<comment type="caution">
    <text evidence="2">The sequence shown here is derived from an EMBL/GenBank/DDBJ whole genome shotgun (WGS) entry which is preliminary data.</text>
</comment>
<evidence type="ECO:0000313" key="2">
    <source>
        <dbReference type="EMBL" id="MBE9254954.1"/>
    </source>
</evidence>
<dbReference type="Pfam" id="PF01789">
    <property type="entry name" value="PsbP"/>
    <property type="match status" value="1"/>
</dbReference>
<protein>
    <submittedName>
        <fullName evidence="2">Photosystem II reaction center PsbP family protein</fullName>
    </submittedName>
</protein>
<evidence type="ECO:0000259" key="1">
    <source>
        <dbReference type="Pfam" id="PF01789"/>
    </source>
</evidence>
<feature type="domain" description="PsbP C-terminal" evidence="1">
    <location>
        <begin position="31"/>
        <end position="187"/>
    </location>
</feature>
<dbReference type="RefSeq" id="WP_190599096.1">
    <property type="nucleotide sequence ID" value="NZ_JADEVV010000044.1"/>
</dbReference>